<dbReference type="AlphaFoldDB" id="A0A1H9AM56"/>
<proteinExistence type="predicted"/>
<dbReference type="Pfam" id="PF00085">
    <property type="entry name" value="Thioredoxin"/>
    <property type="match status" value="1"/>
</dbReference>
<dbReference type="PANTHER" id="PTHR10438:SF468">
    <property type="entry name" value="THIOREDOXIN-1-RELATED"/>
    <property type="match status" value="1"/>
</dbReference>
<dbReference type="OrthoDB" id="6398367at2"/>
<accession>A0A1H9AM56</accession>
<dbReference type="CDD" id="cd02947">
    <property type="entry name" value="TRX_family"/>
    <property type="match status" value="1"/>
</dbReference>
<protein>
    <submittedName>
        <fullName evidence="2">Thioredoxin 1</fullName>
    </submittedName>
</protein>
<reference evidence="3" key="1">
    <citation type="submission" date="2016-10" db="EMBL/GenBank/DDBJ databases">
        <authorList>
            <person name="Varghese N."/>
            <person name="Submissions S."/>
        </authorList>
    </citation>
    <scope>NUCLEOTIDE SEQUENCE [LARGE SCALE GENOMIC DNA]</scope>
    <source>
        <strain evidence="3">DSM 24740</strain>
    </source>
</reference>
<dbReference type="PANTHER" id="PTHR10438">
    <property type="entry name" value="THIOREDOXIN"/>
    <property type="match status" value="1"/>
</dbReference>
<dbReference type="STRING" id="478744.SAMN05444359_102151"/>
<dbReference type="RefSeq" id="WP_090165334.1">
    <property type="nucleotide sequence ID" value="NZ_FOFB01000002.1"/>
</dbReference>
<evidence type="ECO:0000259" key="1">
    <source>
        <dbReference type="Pfam" id="PF00085"/>
    </source>
</evidence>
<dbReference type="Proteomes" id="UP000199021">
    <property type="component" value="Unassembled WGS sequence"/>
</dbReference>
<name>A0A1H9AM56_9BACT</name>
<feature type="domain" description="Thioredoxin" evidence="1">
    <location>
        <begin position="27"/>
        <end position="99"/>
    </location>
</feature>
<dbReference type="Gene3D" id="3.40.30.10">
    <property type="entry name" value="Glutaredoxin"/>
    <property type="match status" value="1"/>
</dbReference>
<sequence>MNSNQFLQKILEPSQQQLVVAMAVTRWSAGSIITGDQVDEFVKTHDNVTALQFDVEENPELLRYFRIGQVPTVIVLKNREVVDVISGLTNKKRLFNRLNKHLA</sequence>
<gene>
    <name evidence="2" type="ORF">SAMN05444359_102151</name>
</gene>
<dbReference type="InParanoid" id="A0A1H9AM56"/>
<dbReference type="InterPro" id="IPR036249">
    <property type="entry name" value="Thioredoxin-like_sf"/>
</dbReference>
<dbReference type="InterPro" id="IPR050620">
    <property type="entry name" value="Thioredoxin_H-type-like"/>
</dbReference>
<keyword evidence="3" id="KW-1185">Reference proteome</keyword>
<evidence type="ECO:0000313" key="2">
    <source>
        <dbReference type="EMBL" id="SEP77800.1"/>
    </source>
</evidence>
<organism evidence="2 3">
    <name type="scientific">Neolewinella agarilytica</name>
    <dbReference type="NCBI Taxonomy" id="478744"/>
    <lineage>
        <taxon>Bacteria</taxon>
        <taxon>Pseudomonadati</taxon>
        <taxon>Bacteroidota</taxon>
        <taxon>Saprospiria</taxon>
        <taxon>Saprospirales</taxon>
        <taxon>Lewinellaceae</taxon>
        <taxon>Neolewinella</taxon>
    </lineage>
</organism>
<dbReference type="InterPro" id="IPR013766">
    <property type="entry name" value="Thioredoxin_domain"/>
</dbReference>
<dbReference type="SUPFAM" id="SSF52833">
    <property type="entry name" value="Thioredoxin-like"/>
    <property type="match status" value="1"/>
</dbReference>
<evidence type="ECO:0000313" key="3">
    <source>
        <dbReference type="Proteomes" id="UP000199021"/>
    </source>
</evidence>
<dbReference type="EMBL" id="FOFB01000002">
    <property type="protein sequence ID" value="SEP77800.1"/>
    <property type="molecule type" value="Genomic_DNA"/>
</dbReference>